<evidence type="ECO:0000256" key="2">
    <source>
        <dbReference type="ARBA" id="ARBA00023125"/>
    </source>
</evidence>
<dbReference type="PANTHER" id="PTHR43280">
    <property type="entry name" value="ARAC-FAMILY TRANSCRIPTIONAL REGULATOR"/>
    <property type="match status" value="1"/>
</dbReference>
<proteinExistence type="predicted"/>
<reference evidence="5 6" key="1">
    <citation type="submission" date="2018-07" db="EMBL/GenBank/DDBJ databases">
        <title>Genomic Encyclopedia of Type Strains, Phase III (KMG-III): the genomes of soil and plant-associated and newly described type strains.</title>
        <authorList>
            <person name="Whitman W."/>
        </authorList>
    </citation>
    <scope>NUCLEOTIDE SEQUENCE [LARGE SCALE GENOMIC DNA]</scope>
    <source>
        <strain evidence="5 6">CECT 8236</strain>
    </source>
</reference>
<dbReference type="InterPro" id="IPR009057">
    <property type="entry name" value="Homeodomain-like_sf"/>
</dbReference>
<dbReference type="SMART" id="SM00342">
    <property type="entry name" value="HTH_ARAC"/>
    <property type="match status" value="1"/>
</dbReference>
<dbReference type="PRINTS" id="PR00032">
    <property type="entry name" value="HTHARAC"/>
</dbReference>
<dbReference type="InterPro" id="IPR014710">
    <property type="entry name" value="RmlC-like_jellyroll"/>
</dbReference>
<dbReference type="SUPFAM" id="SSF46689">
    <property type="entry name" value="Homeodomain-like"/>
    <property type="match status" value="2"/>
</dbReference>
<comment type="caution">
    <text evidence="5">The sequence shown here is derived from an EMBL/GenBank/DDBJ whole genome shotgun (WGS) entry which is preliminary data.</text>
</comment>
<evidence type="ECO:0000256" key="1">
    <source>
        <dbReference type="ARBA" id="ARBA00023015"/>
    </source>
</evidence>
<dbReference type="Gene3D" id="2.60.120.10">
    <property type="entry name" value="Jelly Rolls"/>
    <property type="match status" value="1"/>
</dbReference>
<keyword evidence="2 5" id="KW-0238">DNA-binding</keyword>
<evidence type="ECO:0000313" key="6">
    <source>
        <dbReference type="Proteomes" id="UP000256869"/>
    </source>
</evidence>
<dbReference type="InterPro" id="IPR037923">
    <property type="entry name" value="HTH-like"/>
</dbReference>
<dbReference type="PANTHER" id="PTHR43280:SF2">
    <property type="entry name" value="HTH-TYPE TRANSCRIPTIONAL REGULATOR EXSA"/>
    <property type="match status" value="1"/>
</dbReference>
<dbReference type="InterPro" id="IPR020449">
    <property type="entry name" value="Tscrpt_reg_AraC-type_HTH"/>
</dbReference>
<accession>A0A3D9IJ72</accession>
<evidence type="ECO:0000313" key="5">
    <source>
        <dbReference type="EMBL" id="RED61810.1"/>
    </source>
</evidence>
<dbReference type="OrthoDB" id="506156at2"/>
<dbReference type="Pfam" id="PF12833">
    <property type="entry name" value="HTH_18"/>
    <property type="match status" value="1"/>
</dbReference>
<dbReference type="GO" id="GO:0003700">
    <property type="term" value="F:DNA-binding transcription factor activity"/>
    <property type="evidence" value="ECO:0007669"/>
    <property type="project" value="InterPro"/>
</dbReference>
<dbReference type="GO" id="GO:0043565">
    <property type="term" value="F:sequence-specific DNA binding"/>
    <property type="evidence" value="ECO:0007669"/>
    <property type="project" value="InterPro"/>
</dbReference>
<dbReference type="PROSITE" id="PS00041">
    <property type="entry name" value="HTH_ARAC_FAMILY_1"/>
    <property type="match status" value="1"/>
</dbReference>
<keyword evidence="6" id="KW-1185">Reference proteome</keyword>
<dbReference type="SUPFAM" id="SSF51215">
    <property type="entry name" value="Regulatory protein AraC"/>
    <property type="match status" value="1"/>
</dbReference>
<dbReference type="EMBL" id="QRDY01000005">
    <property type="protein sequence ID" value="RED61810.1"/>
    <property type="molecule type" value="Genomic_DNA"/>
</dbReference>
<dbReference type="Pfam" id="PF02311">
    <property type="entry name" value="AraC_binding"/>
    <property type="match status" value="1"/>
</dbReference>
<dbReference type="InterPro" id="IPR003313">
    <property type="entry name" value="AraC-bd"/>
</dbReference>
<evidence type="ECO:0000256" key="3">
    <source>
        <dbReference type="ARBA" id="ARBA00023163"/>
    </source>
</evidence>
<dbReference type="AlphaFoldDB" id="A0A3D9IJ72"/>
<evidence type="ECO:0000259" key="4">
    <source>
        <dbReference type="PROSITE" id="PS01124"/>
    </source>
</evidence>
<keyword evidence="1" id="KW-0805">Transcription regulation</keyword>
<feature type="domain" description="HTH araC/xylS-type" evidence="4">
    <location>
        <begin position="184"/>
        <end position="282"/>
    </location>
</feature>
<dbReference type="PROSITE" id="PS01124">
    <property type="entry name" value="HTH_ARAC_FAMILY_2"/>
    <property type="match status" value="1"/>
</dbReference>
<dbReference type="Gene3D" id="1.10.10.60">
    <property type="entry name" value="Homeodomain-like"/>
    <property type="match status" value="2"/>
</dbReference>
<dbReference type="Proteomes" id="UP000256869">
    <property type="component" value="Unassembled WGS sequence"/>
</dbReference>
<name>A0A3D9IJ72_9BACL</name>
<organism evidence="5 6">
    <name type="scientific">Cohnella lupini</name>
    <dbReference type="NCBI Taxonomy" id="1294267"/>
    <lineage>
        <taxon>Bacteria</taxon>
        <taxon>Bacillati</taxon>
        <taxon>Bacillota</taxon>
        <taxon>Bacilli</taxon>
        <taxon>Bacillales</taxon>
        <taxon>Paenibacillaceae</taxon>
        <taxon>Cohnella</taxon>
    </lineage>
</organism>
<dbReference type="RefSeq" id="WP_115992833.1">
    <property type="nucleotide sequence ID" value="NZ_QRDY01000005.1"/>
</dbReference>
<keyword evidence="3" id="KW-0804">Transcription</keyword>
<gene>
    <name evidence="5" type="ORF">DFP95_105239</name>
</gene>
<protein>
    <submittedName>
        <fullName evidence="5">AraC-like DNA-binding protein</fullName>
    </submittedName>
</protein>
<dbReference type="InterPro" id="IPR018062">
    <property type="entry name" value="HTH_AraC-typ_CS"/>
</dbReference>
<sequence length="287" mass="33710">MLAKDSITVDFGNDESDFYLHQVVRSTPFERNNHYHSTYEIYYLLSGRRNYFIKDSAYSVAAGDLVFINKYDVHKTSVLGSPQHERIVMNFSDAYLGSDHPLFRPDLLHVFQREHHLYRLKPQEQWFVEELFRKMAEEIKRQEDGFELSVRLLVTQLLLFAVRMRDADVPVTDDPLSPTHRRIAEVVKFINSRYQEKLPLTELSERFDMSPSYLSRTFKRVTGFSIVGYHNLTRVREAQSLLARSNAKITDISERVGFEQFAHFNRTFKKITGTNPTRYRNLNGEPS</sequence>
<dbReference type="InterPro" id="IPR018060">
    <property type="entry name" value="HTH_AraC"/>
</dbReference>